<accession>A0ABY0K0H8</accession>
<dbReference type="PIRSF" id="PIRSF034303">
    <property type="entry name" value="DUF1694"/>
    <property type="match status" value="1"/>
</dbReference>
<comment type="caution">
    <text evidence="1">The sequence shown here is derived from an EMBL/GenBank/DDBJ whole genome shotgun (WGS) entry which is preliminary data.</text>
</comment>
<name>A0ABY0K0H8_WEIHE</name>
<organism evidence="1 2">
    <name type="scientific">Weissella hellenica</name>
    <dbReference type="NCBI Taxonomy" id="46256"/>
    <lineage>
        <taxon>Bacteria</taxon>
        <taxon>Bacillati</taxon>
        <taxon>Bacillota</taxon>
        <taxon>Bacilli</taxon>
        <taxon>Lactobacillales</taxon>
        <taxon>Lactobacillaceae</taxon>
        <taxon>Weissella</taxon>
    </lineage>
</organism>
<keyword evidence="2" id="KW-1185">Reference proteome</keyword>
<dbReference type="Pfam" id="PF07997">
    <property type="entry name" value="DUF1694"/>
    <property type="match status" value="1"/>
</dbReference>
<dbReference type="EMBL" id="FMAW01000005">
    <property type="protein sequence ID" value="SCB89003.1"/>
    <property type="molecule type" value="Genomic_DNA"/>
</dbReference>
<evidence type="ECO:0000313" key="2">
    <source>
        <dbReference type="Proteomes" id="UP000182448"/>
    </source>
</evidence>
<dbReference type="InterPro" id="IPR012543">
    <property type="entry name" value="DUF1694"/>
</dbReference>
<dbReference type="Gene3D" id="3.30.1330.30">
    <property type="match status" value="1"/>
</dbReference>
<dbReference type="Proteomes" id="UP000182448">
    <property type="component" value="Unassembled WGS sequence"/>
</dbReference>
<dbReference type="SUPFAM" id="SSF160515">
    <property type="entry name" value="YueI-like"/>
    <property type="match status" value="1"/>
</dbReference>
<protein>
    <submittedName>
        <fullName evidence="1">Uncharacterized protein YueI</fullName>
    </submittedName>
</protein>
<reference evidence="1 2" key="1">
    <citation type="submission" date="2016-08" db="EMBL/GenBank/DDBJ databases">
        <authorList>
            <person name="Varghese N."/>
            <person name="Submissions Spin"/>
        </authorList>
    </citation>
    <scope>NUCLEOTIDE SEQUENCE [LARGE SCALE GENOMIC DNA]</scope>
    <source>
        <strain evidence="1 2">R-53116</strain>
    </source>
</reference>
<evidence type="ECO:0000313" key="1">
    <source>
        <dbReference type="EMBL" id="SCB89003.1"/>
    </source>
</evidence>
<dbReference type="InterPro" id="IPR029064">
    <property type="entry name" value="Ribosomal_eL30-like_sf"/>
</dbReference>
<dbReference type="RefSeq" id="WP_240005963.1">
    <property type="nucleotide sequence ID" value="NZ_BJEG01000003.1"/>
</dbReference>
<gene>
    <name evidence="1" type="ORF">GA0061075_10569</name>
</gene>
<sequence length="148" mass="17394">MDKQSMDPHVQAGLYGTPQINPDEQNHYLGNFRERVYVIQTREHIGETQYMQAWERQMAKYPDATLYLNGHLDRTILDKFMKLASHYKMRFTLKTDDVYDRSNVMVVLAAKTAVHQEIVDIVVATDEQNQSIQEPESKPKSPWYKKLF</sequence>
<proteinExistence type="predicted"/>